<dbReference type="Proteomes" id="UP000325440">
    <property type="component" value="Unassembled WGS sequence"/>
</dbReference>
<feature type="transmembrane region" description="Helical" evidence="2">
    <location>
        <begin position="443"/>
        <end position="465"/>
    </location>
</feature>
<keyword evidence="2" id="KW-0812">Transmembrane</keyword>
<evidence type="ECO:0000313" key="3">
    <source>
        <dbReference type="EMBL" id="VVC28802.1"/>
    </source>
</evidence>
<gene>
    <name evidence="3" type="ORF">CINCED_3A007572</name>
</gene>
<evidence type="ECO:0000313" key="4">
    <source>
        <dbReference type="Proteomes" id="UP000325440"/>
    </source>
</evidence>
<keyword evidence="4" id="KW-1185">Reference proteome</keyword>
<dbReference type="OrthoDB" id="6420920at2759"/>
<name>A0A5E4MD88_9HEMI</name>
<keyword evidence="2" id="KW-0472">Membrane</keyword>
<evidence type="ECO:0000256" key="2">
    <source>
        <dbReference type="SAM" id="Phobius"/>
    </source>
</evidence>
<feature type="transmembrane region" description="Helical" evidence="2">
    <location>
        <begin position="295"/>
        <end position="315"/>
    </location>
</feature>
<feature type="compositionally biased region" description="Polar residues" evidence="1">
    <location>
        <begin position="540"/>
        <end position="554"/>
    </location>
</feature>
<feature type="region of interest" description="Disordered" evidence="1">
    <location>
        <begin position="476"/>
        <end position="513"/>
    </location>
</feature>
<dbReference type="EMBL" id="CABPRJ010000484">
    <property type="protein sequence ID" value="VVC28802.1"/>
    <property type="molecule type" value="Genomic_DNA"/>
</dbReference>
<protein>
    <submittedName>
        <fullName evidence="3">Uncharacterized protein</fullName>
    </submittedName>
</protein>
<reference evidence="3 4" key="1">
    <citation type="submission" date="2019-08" db="EMBL/GenBank/DDBJ databases">
        <authorList>
            <person name="Alioto T."/>
            <person name="Alioto T."/>
            <person name="Gomez Garrido J."/>
        </authorList>
    </citation>
    <scope>NUCLEOTIDE SEQUENCE [LARGE SCALE GENOMIC DNA]</scope>
</reference>
<feature type="compositionally biased region" description="Polar residues" evidence="1">
    <location>
        <begin position="502"/>
        <end position="513"/>
    </location>
</feature>
<feature type="region of interest" description="Disordered" evidence="1">
    <location>
        <begin position="540"/>
        <end position="605"/>
    </location>
</feature>
<sequence length="605" mass="64718">MRLDGAGAISERTPISAGHCFGSPAAPMPPLLFPRGILENGPPAAAVRRACCCYGKMPGDTVSPASYGRPVRRTCAVQRGGRESEPPVRYLARLSNIIIPLPRYIPVAAAAAAAAARSARARTYVLLVTSTSRIPSPHHGRTVFFFLFTTTAAAVTERELAGLLCRNRTVASFATSSVVVYRSDAYNTHRGPGMSVGPVRYNNNNNIATLARTSAVRFYHNKNVAVRESSRTYNIHAQQYRRCAFGRIKDSREKSARVARIIARARAPAYNSSADILYVSSLEFHSPPSMITVNVWLACFALAATAIGLPLWGYFESPQSEIGTSGSERGHFGPWQLCKQSYYGRTKCGDLISRFHPEETVRIAGYFAIAGTLCLAVFCLLSIIQLAMVVSKEKVVLAYSKTVITKLVFAFAATLLAIIAAGLFALQTDDKDNSYQVTRGESFYMQIGLIILNFLLFVAAIYDLIFSRRLGGDPTISHRDPSGVEATTFNNPSFKEKRSMNPRGSSGGISVTNASGKPYLSGGGGGANGSIMSVTTTLSSNGSTITPAIQSPLRSSLKKPRSANGNGAGGGGLGIQNPGFSGTSPTLSRNGSIKKVRIQTQSTAV</sequence>
<organism evidence="3 4">
    <name type="scientific">Cinara cedri</name>
    <dbReference type="NCBI Taxonomy" id="506608"/>
    <lineage>
        <taxon>Eukaryota</taxon>
        <taxon>Metazoa</taxon>
        <taxon>Ecdysozoa</taxon>
        <taxon>Arthropoda</taxon>
        <taxon>Hexapoda</taxon>
        <taxon>Insecta</taxon>
        <taxon>Pterygota</taxon>
        <taxon>Neoptera</taxon>
        <taxon>Paraneoptera</taxon>
        <taxon>Hemiptera</taxon>
        <taxon>Sternorrhyncha</taxon>
        <taxon>Aphidomorpha</taxon>
        <taxon>Aphidoidea</taxon>
        <taxon>Aphididae</taxon>
        <taxon>Lachninae</taxon>
        <taxon>Cinara</taxon>
    </lineage>
</organism>
<feature type="transmembrane region" description="Helical" evidence="2">
    <location>
        <begin position="363"/>
        <end position="391"/>
    </location>
</feature>
<evidence type="ECO:0000256" key="1">
    <source>
        <dbReference type="SAM" id="MobiDB-lite"/>
    </source>
</evidence>
<feature type="transmembrane region" description="Helical" evidence="2">
    <location>
        <begin position="403"/>
        <end position="423"/>
    </location>
</feature>
<proteinExistence type="predicted"/>
<accession>A0A5E4MD88</accession>
<dbReference type="Gene3D" id="1.20.140.150">
    <property type="match status" value="1"/>
</dbReference>
<dbReference type="AlphaFoldDB" id="A0A5E4MD88"/>
<feature type="compositionally biased region" description="Polar residues" evidence="1">
    <location>
        <begin position="578"/>
        <end position="591"/>
    </location>
</feature>
<keyword evidence="2" id="KW-1133">Transmembrane helix</keyword>